<name>A0A6P8YHD6_THRPL</name>
<dbReference type="InterPro" id="IPR027417">
    <property type="entry name" value="P-loop_NTPase"/>
</dbReference>
<dbReference type="GeneID" id="117640681"/>
<keyword evidence="1" id="KW-0175">Coiled coil</keyword>
<feature type="compositionally biased region" description="Basic residues" evidence="2">
    <location>
        <begin position="973"/>
        <end position="990"/>
    </location>
</feature>
<dbReference type="RefSeq" id="XP_034233372.1">
    <property type="nucleotide sequence ID" value="XM_034377481.1"/>
</dbReference>
<feature type="compositionally biased region" description="Gly residues" evidence="2">
    <location>
        <begin position="783"/>
        <end position="796"/>
    </location>
</feature>
<proteinExistence type="predicted"/>
<evidence type="ECO:0000256" key="3">
    <source>
        <dbReference type="SAM" id="SignalP"/>
    </source>
</evidence>
<feature type="region of interest" description="Disordered" evidence="2">
    <location>
        <begin position="1647"/>
        <end position="1666"/>
    </location>
</feature>
<evidence type="ECO:0000313" key="5">
    <source>
        <dbReference type="RefSeq" id="XP_034233372.1"/>
    </source>
</evidence>
<dbReference type="KEGG" id="tpal:117640681"/>
<feature type="region of interest" description="Disordered" evidence="2">
    <location>
        <begin position="736"/>
        <end position="760"/>
    </location>
</feature>
<feature type="region of interest" description="Disordered" evidence="2">
    <location>
        <begin position="780"/>
        <end position="800"/>
    </location>
</feature>
<feature type="region of interest" description="Disordered" evidence="2">
    <location>
        <begin position="897"/>
        <end position="916"/>
    </location>
</feature>
<keyword evidence="3" id="KW-0732">Signal</keyword>
<organism evidence="5">
    <name type="scientific">Thrips palmi</name>
    <name type="common">Melon thrips</name>
    <dbReference type="NCBI Taxonomy" id="161013"/>
    <lineage>
        <taxon>Eukaryota</taxon>
        <taxon>Metazoa</taxon>
        <taxon>Ecdysozoa</taxon>
        <taxon>Arthropoda</taxon>
        <taxon>Hexapoda</taxon>
        <taxon>Insecta</taxon>
        <taxon>Pterygota</taxon>
        <taxon>Neoptera</taxon>
        <taxon>Paraneoptera</taxon>
        <taxon>Thysanoptera</taxon>
        <taxon>Terebrantia</taxon>
        <taxon>Thripoidea</taxon>
        <taxon>Thripidae</taxon>
        <taxon>Thrips</taxon>
    </lineage>
</organism>
<feature type="region of interest" description="Disordered" evidence="2">
    <location>
        <begin position="973"/>
        <end position="998"/>
    </location>
</feature>
<sequence length="1666" mass="184365">MLTAPCLGQRAQWAQVLMLRFLKTLVLVTAVQAADLAEIGPAPKIGNSAGISCPPFSFPEETSANGSATFILGLSGSGKTTVSLLLTHPFHLLVEQDENHGTTTFHDDLNKTSNGVTSKTKFPEIFIMEEDGLVFVDFPGFSDNRGSCLQVEQAMAMNAHFRKTKRVKILLTAPFSSLEDRANDFLQLLLYTVKLIKNSPKYSKSIGFIFTKAQRTKKEFQMINFARHAIKNVRSYINRDFTTVPEQYRENMSKLLDNPKFAFFGHGVAEDESGRASEIPSLQKVRSNILHLLKYDLEFVETSLTDFGYSLTEFAAEEVKRQIQFSEMKITHLLHQSSDTLARKLNDHLIDYLRSTKRDSSFPTLSFREIEDCLVDLDTADSATVETLYCSQITSLEWWPSLWNELLHYSQMEDLLEGAWTSDSTKLLKPINDVAWFLSKLKCVIIASNKVWRLTNSNLLFERLVGLLESKEVSFRDRERYQKKLELELAAGLTKEEAAINLHGAVVGWEGELQMHVTSVIGVNAFMEQLYSIKRCQIQIESFLHRSEVPTMCSVGGIGRAGDWFLKLQHRAGMLIRIRQITSDLSKMIGEIFPREMPLVSEVRLEQFNISNLLLCGQAMQTILNELSSPGLWKQYPLKTNAFDACPLGKSWFSEIKSAMSVQMSVHQVTGYVLKISEISSLIPADQPNLEIIAIHSLIIDADLDTVSNLTIVAPTVVVVGIRSLKVNGLSGGKWEEPARQASVPGWRGENGKPGHPGRPGGRVILLSDTIINSEQLTIEAHGGNGGPGQQGGRGADGADESSNGALILIDDYSATEQVATIVGGVLTLGGSVIYDAFAATRSRAKRICIDEDSEEYHTTNGFVCYLDAEKLQRACSQIDLSEAYCSRRKVENDVRWKGDPGADGGDGGKGGTGGPAGVVKVFTRQPSNVRISVLEGKEGSDGEGGEGGEGGKNAPDQMWYISFSTIVGRKTALKRTRPGGRAKSGKKGRSGANDSGRKAFGALTMEAEMPYRALKLYQDAVTQRFRNIRMEDVVGQRFLSHIDEGHIVPRTATRAPIELLFVGERLVDLAQRVKTKVFARESLPNLEWLVASVQRHLNSLRPCLPPKSVDLQWYQSILANVKRSLQFGGASVLVTDSAKFIDALLETARNHLNSILGERCHELVHREHETFISSLQERAESKQMFVYSNVQQTLRRLQDDLERQSARIATHNKETNASLTEMEASIKTKQVIKVVLEVIGAVGAASGNAVASAVAKAGPFVAGQLGLEDLKNKVKTIKTELAPFKHIKIMLDLFTEFLNGSNINNYDGMAKKLMNLKLEVSRWDIPFAVLQSVSTYISVLDTALSDQAQVLRDLDLVSTHVLAANLSAALASESCKEKHHSKQIALYSEAVLMSNYLDALSGYRQWAFPFELQTFKVPELAVGNTNEIISASAFVDDFAAMKLDLGMRSSTFSKLWMTSSGLSNLPPQESALFLWRGDRHTDTIYQLLRGEIVLIDTIGAALQNISIHAVKVGETQLRLSSRNSSLQEKLDKALRGAQFNLTHSGQHFYHCGHTIRHVVTPPVPLMYTTAVDNQSEPTYSSLVYRTLMESRPLLSPFTTWLASISNRKRQESMAALAELADSAVLIDMQIHARVSFLNECHPGSQAEDPLDISARSPDPPPEFLL</sequence>
<feature type="region of interest" description="Disordered" evidence="2">
    <location>
        <begin position="933"/>
        <end position="956"/>
    </location>
</feature>
<accession>A0A6P8YHD6</accession>
<gene>
    <name evidence="5" type="primary">LOC117640681</name>
</gene>
<feature type="coiled-coil region" evidence="1">
    <location>
        <begin position="1188"/>
        <end position="1215"/>
    </location>
</feature>
<reference evidence="5" key="1">
    <citation type="submission" date="2025-08" db="UniProtKB">
        <authorList>
            <consortium name="RefSeq"/>
        </authorList>
    </citation>
    <scope>IDENTIFICATION</scope>
    <source>
        <tissue evidence="5">Total insect</tissue>
    </source>
</reference>
<evidence type="ECO:0000256" key="2">
    <source>
        <dbReference type="SAM" id="MobiDB-lite"/>
    </source>
</evidence>
<evidence type="ECO:0000256" key="1">
    <source>
        <dbReference type="SAM" id="Coils"/>
    </source>
</evidence>
<dbReference type="SUPFAM" id="SSF52540">
    <property type="entry name" value="P-loop containing nucleoside triphosphate hydrolases"/>
    <property type="match status" value="1"/>
</dbReference>
<dbReference type="Proteomes" id="UP000515158">
    <property type="component" value="Unplaced"/>
</dbReference>
<feature type="chain" id="PRO_5027760818" evidence="3">
    <location>
        <begin position="34"/>
        <end position="1666"/>
    </location>
</feature>
<feature type="signal peptide" evidence="3">
    <location>
        <begin position="1"/>
        <end position="33"/>
    </location>
</feature>
<keyword evidence="4" id="KW-1185">Reference proteome</keyword>
<protein>
    <submittedName>
        <fullName evidence="5">Uncharacterized protein LOC117640681</fullName>
    </submittedName>
</protein>
<evidence type="ECO:0000313" key="4">
    <source>
        <dbReference type="Proteomes" id="UP000515158"/>
    </source>
</evidence>
<dbReference type="InParanoid" id="A0A6P8YHD6"/>
<dbReference type="OrthoDB" id="2386367at2759"/>
<feature type="compositionally biased region" description="Gly residues" evidence="2">
    <location>
        <begin position="902"/>
        <end position="916"/>
    </location>
</feature>